<evidence type="ECO:0000313" key="2">
    <source>
        <dbReference type="Proteomes" id="UP000606786"/>
    </source>
</evidence>
<protein>
    <submittedName>
        <fullName evidence="1">(Mediterranean fruit fly) hypothetical protein</fullName>
    </submittedName>
</protein>
<dbReference type="AlphaFoldDB" id="A0A811UUA6"/>
<accession>A0A811UUA6</accession>
<name>A0A811UUA6_CERCA</name>
<keyword evidence="2" id="KW-1185">Reference proteome</keyword>
<feature type="non-terminal residue" evidence="1">
    <location>
        <position position="58"/>
    </location>
</feature>
<comment type="caution">
    <text evidence="1">The sequence shown here is derived from an EMBL/GenBank/DDBJ whole genome shotgun (WGS) entry which is preliminary data.</text>
</comment>
<organism evidence="1 2">
    <name type="scientific">Ceratitis capitata</name>
    <name type="common">Mediterranean fruit fly</name>
    <name type="synonym">Tephritis capitata</name>
    <dbReference type="NCBI Taxonomy" id="7213"/>
    <lineage>
        <taxon>Eukaryota</taxon>
        <taxon>Metazoa</taxon>
        <taxon>Ecdysozoa</taxon>
        <taxon>Arthropoda</taxon>
        <taxon>Hexapoda</taxon>
        <taxon>Insecta</taxon>
        <taxon>Pterygota</taxon>
        <taxon>Neoptera</taxon>
        <taxon>Endopterygota</taxon>
        <taxon>Diptera</taxon>
        <taxon>Brachycera</taxon>
        <taxon>Muscomorpha</taxon>
        <taxon>Tephritoidea</taxon>
        <taxon>Tephritidae</taxon>
        <taxon>Ceratitis</taxon>
        <taxon>Ceratitis</taxon>
    </lineage>
</organism>
<dbReference type="EMBL" id="CAJHJT010000023">
    <property type="protein sequence ID" value="CAD7001555.1"/>
    <property type="molecule type" value="Genomic_DNA"/>
</dbReference>
<evidence type="ECO:0000313" key="1">
    <source>
        <dbReference type="EMBL" id="CAD7001555.1"/>
    </source>
</evidence>
<proteinExistence type="predicted"/>
<sequence>MFGAYTDCSAFKQTTQKKDFPKEVKHVDSLNCFPAMVITSELQARIYNAQQRDEHIEV</sequence>
<gene>
    <name evidence="1" type="ORF">CCAP1982_LOCUS10049</name>
</gene>
<reference evidence="1" key="1">
    <citation type="submission" date="2020-11" db="EMBL/GenBank/DDBJ databases">
        <authorList>
            <person name="Whitehead M."/>
        </authorList>
    </citation>
    <scope>NUCLEOTIDE SEQUENCE</scope>
    <source>
        <strain evidence="1">EGII</strain>
    </source>
</reference>
<dbReference type="Proteomes" id="UP000606786">
    <property type="component" value="Unassembled WGS sequence"/>
</dbReference>